<dbReference type="Gene3D" id="3.40.720.10">
    <property type="entry name" value="Alkaline Phosphatase, subunit A"/>
    <property type="match status" value="1"/>
</dbReference>
<feature type="non-terminal residue" evidence="3">
    <location>
        <position position="461"/>
    </location>
</feature>
<dbReference type="PANTHER" id="PTHR43751:SF3">
    <property type="entry name" value="SULFATASE N-TERMINAL DOMAIN-CONTAINING PROTEIN"/>
    <property type="match status" value="1"/>
</dbReference>
<dbReference type="SUPFAM" id="SSF53649">
    <property type="entry name" value="Alkaline phosphatase-like"/>
    <property type="match status" value="1"/>
</dbReference>
<organism evidence="3 4">
    <name type="scientific">Eiseniibacteriota bacterium</name>
    <dbReference type="NCBI Taxonomy" id="2212470"/>
    <lineage>
        <taxon>Bacteria</taxon>
        <taxon>Candidatus Eiseniibacteriota</taxon>
    </lineage>
</organism>
<reference evidence="3" key="2">
    <citation type="journal article" date="2021" name="Microbiome">
        <title>Successional dynamics and alternative stable states in a saline activated sludge microbial community over 9 years.</title>
        <authorList>
            <person name="Wang Y."/>
            <person name="Ye J."/>
            <person name="Ju F."/>
            <person name="Liu L."/>
            <person name="Boyd J.A."/>
            <person name="Deng Y."/>
            <person name="Parks D.H."/>
            <person name="Jiang X."/>
            <person name="Yin X."/>
            <person name="Woodcroft B.J."/>
            <person name="Tyson G.W."/>
            <person name="Hugenholtz P."/>
            <person name="Polz M.F."/>
            <person name="Zhang T."/>
        </authorList>
    </citation>
    <scope>NUCLEOTIDE SEQUENCE</scope>
    <source>
        <strain evidence="3">HKST-UBA01</strain>
    </source>
</reference>
<proteinExistence type="predicted"/>
<feature type="region of interest" description="Disordered" evidence="1">
    <location>
        <begin position="427"/>
        <end position="461"/>
    </location>
</feature>
<reference evidence="3" key="1">
    <citation type="submission" date="2020-04" db="EMBL/GenBank/DDBJ databases">
        <authorList>
            <person name="Zhang T."/>
        </authorList>
    </citation>
    <scope>NUCLEOTIDE SEQUENCE</scope>
    <source>
        <strain evidence="3">HKST-UBA01</strain>
    </source>
</reference>
<dbReference type="AlphaFoldDB" id="A0A956M139"/>
<sequence length="461" mass="52307">MRRAIWWGGVVLLLAAGAFWYYRAHRSPPDVLLITIDTLRADHLGLYGYERDTTPALDRWFDDALIFERAYSTDANTSPSVMSLLSGRYPQDHRVRLLYQLDPGAAPLLPALLPEVYQTAGFVSNVVLTEEAIGIGHYFDHYDDYVDQPEPLRPIYERNAARTTDAVLAWLAESRDRDRPLFLWVHYIDPHGPYLTPPGWKHHFHHEGRVEIDTTKVPEYQRINDEMDGLDYVDRYDEEIAYMDSEVGRLLDGCAKLLDLDDALVVFTADHGETMMQGERWFAHGYHVYEPIVHVPLMLRGRGVPSGRRSGVVSLADLVPTLLRVTDGKHPDEPVDPTAGWSGIDLVRGGGEDPDRVVFSEGSYLAGQVRAAITQRRKWMALVERGTHTVRARRFYELDTDPLEERARDWPEPLDARADSLLRLIASDPDPGGIPDSLREGIQIDAPKVAPNLTEEQREKL</sequence>
<dbReference type="InterPro" id="IPR017850">
    <property type="entry name" value="Alkaline_phosphatase_core_sf"/>
</dbReference>
<dbReference type="EMBL" id="JAGQHR010000592">
    <property type="protein sequence ID" value="MCA9729159.1"/>
    <property type="molecule type" value="Genomic_DNA"/>
</dbReference>
<name>A0A956M139_UNCEI</name>
<evidence type="ECO:0000313" key="4">
    <source>
        <dbReference type="Proteomes" id="UP000697710"/>
    </source>
</evidence>
<evidence type="ECO:0000259" key="2">
    <source>
        <dbReference type="Pfam" id="PF00884"/>
    </source>
</evidence>
<gene>
    <name evidence="3" type="ORF">KC729_15830</name>
</gene>
<dbReference type="InterPro" id="IPR000917">
    <property type="entry name" value="Sulfatase_N"/>
</dbReference>
<accession>A0A956M139</accession>
<dbReference type="PANTHER" id="PTHR43751">
    <property type="entry name" value="SULFATASE"/>
    <property type="match status" value="1"/>
</dbReference>
<evidence type="ECO:0000256" key="1">
    <source>
        <dbReference type="SAM" id="MobiDB-lite"/>
    </source>
</evidence>
<dbReference type="CDD" id="cd16148">
    <property type="entry name" value="sulfatase_like"/>
    <property type="match status" value="1"/>
</dbReference>
<dbReference type="InterPro" id="IPR052701">
    <property type="entry name" value="GAG_Ulvan_Degrading_Sulfatases"/>
</dbReference>
<dbReference type="Pfam" id="PF00884">
    <property type="entry name" value="Sulfatase"/>
    <property type="match status" value="1"/>
</dbReference>
<comment type="caution">
    <text evidence="3">The sequence shown here is derived from an EMBL/GenBank/DDBJ whole genome shotgun (WGS) entry which is preliminary data.</text>
</comment>
<feature type="domain" description="Sulfatase N-terminal" evidence="2">
    <location>
        <begin position="29"/>
        <end position="327"/>
    </location>
</feature>
<dbReference type="Proteomes" id="UP000697710">
    <property type="component" value="Unassembled WGS sequence"/>
</dbReference>
<protein>
    <submittedName>
        <fullName evidence="3">Sulfatase</fullName>
    </submittedName>
</protein>
<evidence type="ECO:0000313" key="3">
    <source>
        <dbReference type="EMBL" id="MCA9729159.1"/>
    </source>
</evidence>